<comment type="similarity">
    <text evidence="4">Belongs to the TRAFAC class dynamin-like GTPase superfamily. GB1/RHD3 GTPase family.</text>
</comment>
<dbReference type="CDD" id="cd01851">
    <property type="entry name" value="GBP"/>
    <property type="match status" value="1"/>
</dbReference>
<keyword evidence="9" id="KW-1185">Reference proteome</keyword>
<dbReference type="Pfam" id="PF02263">
    <property type="entry name" value="GBP"/>
    <property type="match status" value="1"/>
</dbReference>
<dbReference type="SUPFAM" id="SSF48340">
    <property type="entry name" value="Interferon-induced guanylate-binding protein 1 (GBP1), C-terminal domain"/>
    <property type="match status" value="1"/>
</dbReference>
<name>A0A383VI40_TETOB</name>
<evidence type="ECO:0000313" key="9">
    <source>
        <dbReference type="Proteomes" id="UP000256970"/>
    </source>
</evidence>
<evidence type="ECO:0000256" key="3">
    <source>
        <dbReference type="ARBA" id="ARBA00023134"/>
    </source>
</evidence>
<dbReference type="EMBL" id="FNXT01000410">
    <property type="protein sequence ID" value="SZX64412.1"/>
    <property type="molecule type" value="Genomic_DNA"/>
</dbReference>
<sequence>MEYPAGAPAPLQLISIDSATGRVSCGEEALACLRSIKTPIGVVSVCGRARTGKSYILNQLLGQSTGFQLAHSHRPCTKGLWIWSKPFRRVGPDGNEYHLVLLDSEGIDAYDQRAQDGVQLLSLAVLLSSMFVFNQMGPIDEAALDRLSLVTQITKHIRVRAGGAAAEDASELSTFTPSFLWLLRDFYLDLEDEGRKVSPREYLETALSPSAGAGAAVEAKNQIRGSIKALFPDRDCFTLVRPMHDERALNRLNTLQQEQLRPEFQEQQLRPEFQEVGGQHAGAAAGAAVVLSTVVQQEQLRPEFQEGVSKLTRLLLARAQPKRIGFVPVSGVMLAGLAEAYSAAINEGAVPTIATAWQGVAEAECRRAAAAAEDAYRLEFNVEGTPAEPEALLEEHLRCMAAAKAVFKSIAVAEPRVRGEAKAGLIAALQHRYELTREAVLARAAAGVDQALLSAAQQISTAARLHKTWAEVQGQVSTAIAAYDAATAGPTKWPRLTVFLQQQYGHMVADFVQKCEADAEKKISEARTAAREAEWKLSAAENKANKAEIRVRDLVSAEEALKLQLSAERQRHSSSSRSSSGGGWLACFRPSEGGGF</sequence>
<evidence type="ECO:0000256" key="4">
    <source>
        <dbReference type="PROSITE-ProRule" id="PRU01052"/>
    </source>
</evidence>
<dbReference type="PANTHER" id="PTHR10751">
    <property type="entry name" value="GUANYLATE BINDING PROTEIN"/>
    <property type="match status" value="1"/>
</dbReference>
<dbReference type="InterPro" id="IPR015894">
    <property type="entry name" value="Guanylate-bd_N"/>
</dbReference>
<dbReference type="InterPro" id="IPR027417">
    <property type="entry name" value="P-loop_NTPase"/>
</dbReference>
<gene>
    <name evidence="8" type="ORF">BQ4739_LOCUS4922</name>
</gene>
<reference evidence="8 9" key="1">
    <citation type="submission" date="2016-10" db="EMBL/GenBank/DDBJ databases">
        <authorList>
            <person name="Cai Z."/>
        </authorList>
    </citation>
    <scope>NUCLEOTIDE SEQUENCE [LARGE SCALE GENOMIC DNA]</scope>
</reference>
<evidence type="ECO:0000313" key="8">
    <source>
        <dbReference type="EMBL" id="SZX64412.1"/>
    </source>
</evidence>
<dbReference type="Gene3D" id="3.40.50.300">
    <property type="entry name" value="P-loop containing nucleotide triphosphate hydrolases"/>
    <property type="match status" value="1"/>
</dbReference>
<dbReference type="InterPro" id="IPR036543">
    <property type="entry name" value="Guanylate-bd_C_sf"/>
</dbReference>
<dbReference type="InterPro" id="IPR030386">
    <property type="entry name" value="G_GB1_RHD3_dom"/>
</dbReference>
<feature type="region of interest" description="Disordered" evidence="6">
    <location>
        <begin position="566"/>
        <end position="596"/>
    </location>
</feature>
<dbReference type="Proteomes" id="UP000256970">
    <property type="component" value="Unassembled WGS sequence"/>
</dbReference>
<dbReference type="GO" id="GO:0005525">
    <property type="term" value="F:GTP binding"/>
    <property type="evidence" value="ECO:0007669"/>
    <property type="project" value="UniProtKB-KW"/>
</dbReference>
<dbReference type="Gene3D" id="1.20.1000.10">
    <property type="entry name" value="Guanylate-binding protein, C-terminal domain"/>
    <property type="match status" value="1"/>
</dbReference>
<keyword evidence="5" id="KW-0175">Coiled coil</keyword>
<dbReference type="InterPro" id="IPR003191">
    <property type="entry name" value="Guanylate-bd/ATL_C"/>
</dbReference>
<dbReference type="SUPFAM" id="SSF52540">
    <property type="entry name" value="P-loop containing nucleoside triphosphate hydrolases"/>
    <property type="match status" value="1"/>
</dbReference>
<organism evidence="8 9">
    <name type="scientific">Tetradesmus obliquus</name>
    <name type="common">Green alga</name>
    <name type="synonym">Acutodesmus obliquus</name>
    <dbReference type="NCBI Taxonomy" id="3088"/>
    <lineage>
        <taxon>Eukaryota</taxon>
        <taxon>Viridiplantae</taxon>
        <taxon>Chlorophyta</taxon>
        <taxon>core chlorophytes</taxon>
        <taxon>Chlorophyceae</taxon>
        <taxon>CS clade</taxon>
        <taxon>Sphaeropleales</taxon>
        <taxon>Scenedesmaceae</taxon>
        <taxon>Tetradesmus</taxon>
    </lineage>
</organism>
<dbReference type="PROSITE" id="PS51715">
    <property type="entry name" value="G_GB1_RHD3"/>
    <property type="match status" value="1"/>
</dbReference>
<evidence type="ECO:0000256" key="6">
    <source>
        <dbReference type="SAM" id="MobiDB-lite"/>
    </source>
</evidence>
<keyword evidence="2" id="KW-0378">Hydrolase</keyword>
<dbReference type="Pfam" id="PF02841">
    <property type="entry name" value="GBP_C"/>
    <property type="match status" value="1"/>
</dbReference>
<keyword evidence="3" id="KW-0342">GTP-binding</keyword>
<evidence type="ECO:0000256" key="5">
    <source>
        <dbReference type="SAM" id="Coils"/>
    </source>
</evidence>
<dbReference type="AlphaFoldDB" id="A0A383VI40"/>
<dbReference type="GO" id="GO:0003924">
    <property type="term" value="F:GTPase activity"/>
    <property type="evidence" value="ECO:0007669"/>
    <property type="project" value="InterPro"/>
</dbReference>
<protein>
    <recommendedName>
        <fullName evidence="7">GB1/RHD3-type G domain-containing protein</fullName>
    </recommendedName>
</protein>
<keyword evidence="1" id="KW-0547">Nucleotide-binding</keyword>
<proteinExistence type="inferred from homology"/>
<feature type="coiled-coil region" evidence="5">
    <location>
        <begin position="516"/>
        <end position="557"/>
    </location>
</feature>
<evidence type="ECO:0000256" key="1">
    <source>
        <dbReference type="ARBA" id="ARBA00022741"/>
    </source>
</evidence>
<accession>A0A383VI40</accession>
<feature type="domain" description="GB1/RHD3-type G" evidence="7">
    <location>
        <begin position="37"/>
        <end position="320"/>
    </location>
</feature>
<evidence type="ECO:0000259" key="7">
    <source>
        <dbReference type="PROSITE" id="PS51715"/>
    </source>
</evidence>
<evidence type="ECO:0000256" key="2">
    <source>
        <dbReference type="ARBA" id="ARBA00022801"/>
    </source>
</evidence>